<gene>
    <name evidence="8" type="ORF">CR155_17250</name>
</gene>
<dbReference type="Gene3D" id="3.40.50.300">
    <property type="entry name" value="P-loop containing nucleotide triphosphate hydrolases"/>
    <property type="match status" value="1"/>
</dbReference>
<dbReference type="OrthoDB" id="341217at2"/>
<evidence type="ECO:0000256" key="5">
    <source>
        <dbReference type="ARBA" id="ARBA00022741"/>
    </source>
</evidence>
<organism evidence="8 9">
    <name type="scientific">Pollutimonas nitritireducens</name>
    <dbReference type="NCBI Taxonomy" id="2045209"/>
    <lineage>
        <taxon>Bacteria</taxon>
        <taxon>Pseudomonadati</taxon>
        <taxon>Pseudomonadota</taxon>
        <taxon>Betaproteobacteria</taxon>
        <taxon>Burkholderiales</taxon>
        <taxon>Alcaligenaceae</taxon>
        <taxon>Pollutimonas</taxon>
    </lineage>
</organism>
<sequence>MAGRLIYLMGPSGSGKDTVLQGVADLLAGKAYLAPRIVTRPLTPTEPNCVSVSLSEFEHMESCGLLAMAWRANGLAYGVFSDINDHLLAGWDVLLNGSRAYLQEARQRYPDLLPVLLTVESELLRQRLQDRGREDAEQVSRRLERNARFSCGVGEGSNGVPVLVVDNSNDVDHAIQTLYVHLTQSDASERSGLSSNHNYRHTA</sequence>
<dbReference type="Proteomes" id="UP000234328">
    <property type="component" value="Unassembled WGS sequence"/>
</dbReference>
<dbReference type="NCBIfam" id="TIGR02322">
    <property type="entry name" value="phosphon_PhnN"/>
    <property type="match status" value="1"/>
</dbReference>
<keyword evidence="5" id="KW-0547">Nucleotide-binding</keyword>
<dbReference type="EC" id="2.7.4.23" evidence="3"/>
<reference evidence="8 9" key="1">
    <citation type="submission" date="2017-10" db="EMBL/GenBank/DDBJ databases">
        <title>Two draft genome sequences of Pusillimonas sp. strains isolated from a nitrate- and radionuclide-contaminated groundwater in Russia.</title>
        <authorList>
            <person name="Grouzdev D.S."/>
            <person name="Tourova T.P."/>
            <person name="Goeva M.A."/>
            <person name="Babich T.L."/>
            <person name="Sokolova D.S."/>
            <person name="Abdullin R."/>
            <person name="Poltaraus A.B."/>
            <person name="Toshchakov S.V."/>
            <person name="Nazina T.N."/>
        </authorList>
    </citation>
    <scope>NUCLEOTIDE SEQUENCE [LARGE SCALE GENOMIC DNA]</scope>
    <source>
        <strain evidence="8 9">JR1/69-2-13</strain>
    </source>
</reference>
<dbReference type="GO" id="GO:0033863">
    <property type="term" value="F:ribose 1,5-bisphosphate phosphokinase activity"/>
    <property type="evidence" value="ECO:0007669"/>
    <property type="project" value="UniProtKB-EC"/>
</dbReference>
<dbReference type="InterPro" id="IPR012699">
    <property type="entry name" value="PhnN"/>
</dbReference>
<evidence type="ECO:0000256" key="2">
    <source>
        <dbReference type="ARBA" id="ARBA00005069"/>
    </source>
</evidence>
<keyword evidence="9" id="KW-1185">Reference proteome</keyword>
<dbReference type="SMART" id="SM00072">
    <property type="entry name" value="GuKc"/>
    <property type="match status" value="1"/>
</dbReference>
<dbReference type="SUPFAM" id="SSF52540">
    <property type="entry name" value="P-loop containing nucleoside triphosphate hydrolases"/>
    <property type="match status" value="1"/>
</dbReference>
<dbReference type="GO" id="GO:0005524">
    <property type="term" value="F:ATP binding"/>
    <property type="evidence" value="ECO:0007669"/>
    <property type="project" value="UniProtKB-KW"/>
</dbReference>
<protein>
    <recommendedName>
        <fullName evidence="3">ribose 1,5-bisphosphate phosphokinase</fullName>
        <ecNumber evidence="3">2.7.4.23</ecNumber>
    </recommendedName>
</protein>
<keyword evidence="4" id="KW-0808">Transferase</keyword>
<evidence type="ECO:0000256" key="6">
    <source>
        <dbReference type="ARBA" id="ARBA00022840"/>
    </source>
</evidence>
<comment type="catalytic activity">
    <reaction evidence="1">
        <text>alpha-D-ribose 1,5-bisphosphate + ATP = 5-phospho-alpha-D-ribose 1-diphosphate + ADP</text>
        <dbReference type="Rhea" id="RHEA:20109"/>
        <dbReference type="ChEBI" id="CHEBI:30616"/>
        <dbReference type="ChEBI" id="CHEBI:58017"/>
        <dbReference type="ChEBI" id="CHEBI:68688"/>
        <dbReference type="ChEBI" id="CHEBI:456216"/>
        <dbReference type="EC" id="2.7.4.23"/>
    </reaction>
</comment>
<dbReference type="AlphaFoldDB" id="A0A2N4UC10"/>
<name>A0A2N4UC10_9BURK</name>
<keyword evidence="6" id="KW-0067">ATP-binding</keyword>
<keyword evidence="8" id="KW-0418">Kinase</keyword>
<evidence type="ECO:0000256" key="3">
    <source>
        <dbReference type="ARBA" id="ARBA00012892"/>
    </source>
</evidence>
<evidence type="ECO:0000313" key="9">
    <source>
        <dbReference type="Proteomes" id="UP000234328"/>
    </source>
</evidence>
<accession>A0A2N4UC10</accession>
<comment type="caution">
    <text evidence="8">The sequence shown here is derived from an EMBL/GenBank/DDBJ whole genome shotgun (WGS) entry which is preliminary data.</text>
</comment>
<evidence type="ECO:0000313" key="8">
    <source>
        <dbReference type="EMBL" id="PLC52541.1"/>
    </source>
</evidence>
<dbReference type="InterPro" id="IPR027417">
    <property type="entry name" value="P-loop_NTPase"/>
</dbReference>
<feature type="domain" description="Guanylate kinase/L-type calcium channel beta subunit" evidence="7">
    <location>
        <begin position="2"/>
        <end position="184"/>
    </location>
</feature>
<evidence type="ECO:0000256" key="1">
    <source>
        <dbReference type="ARBA" id="ARBA00000373"/>
    </source>
</evidence>
<dbReference type="GO" id="GO:0006015">
    <property type="term" value="P:5-phosphoribose 1-diphosphate biosynthetic process"/>
    <property type="evidence" value="ECO:0007669"/>
    <property type="project" value="UniProtKB-UniPathway"/>
</dbReference>
<dbReference type="InterPro" id="IPR008145">
    <property type="entry name" value="GK/Ca_channel_bsu"/>
</dbReference>
<proteinExistence type="predicted"/>
<dbReference type="RefSeq" id="WP_102071277.1">
    <property type="nucleotide sequence ID" value="NZ_PDNV01000012.1"/>
</dbReference>
<dbReference type="NCBIfam" id="NF007485">
    <property type="entry name" value="PRK10078.1"/>
    <property type="match status" value="1"/>
</dbReference>
<evidence type="ECO:0000256" key="4">
    <source>
        <dbReference type="ARBA" id="ARBA00022679"/>
    </source>
</evidence>
<comment type="pathway">
    <text evidence="2">Metabolic intermediate biosynthesis; 5-phospho-alpha-D-ribose 1-diphosphate biosynthesis; 5-phospho-alpha-D-ribose 1-diphosphate from D-ribose 5-phosphate (route II): step 3/3.</text>
</comment>
<evidence type="ECO:0000259" key="7">
    <source>
        <dbReference type="SMART" id="SM00072"/>
    </source>
</evidence>
<dbReference type="UniPathway" id="UPA00087">
    <property type="reaction ID" value="UER00175"/>
</dbReference>
<dbReference type="EMBL" id="PDNV01000012">
    <property type="protein sequence ID" value="PLC52541.1"/>
    <property type="molecule type" value="Genomic_DNA"/>
</dbReference>